<evidence type="ECO:0000313" key="1">
    <source>
        <dbReference type="EMBL" id="TDO00012.1"/>
    </source>
</evidence>
<sequence>MSSSIKKRFFYFVRRIFRPIEEECAKGYFENLA</sequence>
<gene>
    <name evidence="1" type="ORF">DET52_106224</name>
</gene>
<evidence type="ECO:0000313" key="2">
    <source>
        <dbReference type="Proteomes" id="UP000294848"/>
    </source>
</evidence>
<organism evidence="1 2">
    <name type="scientific">Sunxiuqinia elliptica</name>
    <dbReference type="NCBI Taxonomy" id="655355"/>
    <lineage>
        <taxon>Bacteria</taxon>
        <taxon>Pseudomonadati</taxon>
        <taxon>Bacteroidota</taxon>
        <taxon>Bacteroidia</taxon>
        <taxon>Marinilabiliales</taxon>
        <taxon>Prolixibacteraceae</taxon>
        <taxon>Sunxiuqinia</taxon>
    </lineage>
</organism>
<dbReference type="EMBL" id="SNWI01000006">
    <property type="protein sequence ID" value="TDO00012.1"/>
    <property type="molecule type" value="Genomic_DNA"/>
</dbReference>
<dbReference type="Proteomes" id="UP000294848">
    <property type="component" value="Unassembled WGS sequence"/>
</dbReference>
<accession>A0A4R6GWU5</accession>
<name>A0A4R6GWU5_9BACT</name>
<dbReference type="AlphaFoldDB" id="A0A4R6GWU5"/>
<reference evidence="1 2" key="1">
    <citation type="submission" date="2019-03" db="EMBL/GenBank/DDBJ databases">
        <title>Freshwater and sediment microbial communities from various areas in North America, analyzing microbe dynamics in response to fracking.</title>
        <authorList>
            <person name="Lamendella R."/>
        </authorList>
    </citation>
    <scope>NUCLEOTIDE SEQUENCE [LARGE SCALE GENOMIC DNA]</scope>
    <source>
        <strain evidence="1 2">114D</strain>
    </source>
</reference>
<protein>
    <submittedName>
        <fullName evidence="1">Uncharacterized protein</fullName>
    </submittedName>
</protein>
<proteinExistence type="predicted"/>
<comment type="caution">
    <text evidence="1">The sequence shown here is derived from an EMBL/GenBank/DDBJ whole genome shotgun (WGS) entry which is preliminary data.</text>
</comment>